<reference evidence="4" key="2">
    <citation type="journal article" date="2016" name="Int. J. Syst. Evol. Microbiol.">
        <title>Complete genome sequence and cell structure of Limnochorda pilosa, a Gram-negative spore-former within the phylum Firmicutes.</title>
        <authorList>
            <person name="Watanabe M."/>
            <person name="Kojima H."/>
            <person name="Fukui M."/>
        </authorList>
    </citation>
    <scope>NUCLEOTIDE SEQUENCE [LARGE SCALE GENOMIC DNA]</scope>
    <source>
        <strain evidence="4">HC45</strain>
    </source>
</reference>
<reference evidence="4" key="1">
    <citation type="submission" date="2015-07" db="EMBL/GenBank/DDBJ databases">
        <title>Complete genome sequence and phylogenetic analysis of Limnochorda pilosa.</title>
        <authorList>
            <person name="Watanabe M."/>
            <person name="Kojima H."/>
            <person name="Fukui M."/>
        </authorList>
    </citation>
    <scope>NUCLEOTIDE SEQUENCE [LARGE SCALE GENOMIC DNA]</scope>
    <source>
        <strain evidence="4">HC45</strain>
    </source>
</reference>
<evidence type="ECO:0000256" key="1">
    <source>
        <dbReference type="SAM" id="Coils"/>
    </source>
</evidence>
<dbReference type="KEGG" id="lpil:LIP_3168"/>
<sequence length="80" mass="9377">MHRLGDVDFQSERGVLRAMLQWVAVAVLAVLLLSNAWLLRELEHLKDQVRRYQREVTSLDDRVCELMYEVEERTVPGAPR</sequence>
<dbReference type="AlphaFoldDB" id="A0A0K2SPE3"/>
<evidence type="ECO:0000256" key="2">
    <source>
        <dbReference type="SAM" id="Phobius"/>
    </source>
</evidence>
<gene>
    <name evidence="3" type="ORF">LIP_3168</name>
</gene>
<evidence type="ECO:0000313" key="3">
    <source>
        <dbReference type="EMBL" id="BAS28995.1"/>
    </source>
</evidence>
<accession>A0A0K2SPE3</accession>
<keyword evidence="2" id="KW-1133">Transmembrane helix</keyword>
<keyword evidence="4" id="KW-1185">Reference proteome</keyword>
<dbReference type="EMBL" id="AP014924">
    <property type="protein sequence ID" value="BAS28995.1"/>
    <property type="molecule type" value="Genomic_DNA"/>
</dbReference>
<dbReference type="RefSeq" id="WP_144440533.1">
    <property type="nucleotide sequence ID" value="NZ_AP014924.1"/>
</dbReference>
<keyword evidence="2" id="KW-0812">Transmembrane</keyword>
<name>A0A0K2SPE3_LIMPI</name>
<keyword evidence="1" id="KW-0175">Coiled coil</keyword>
<protein>
    <submittedName>
        <fullName evidence="3">Uncharacterized protein</fullName>
    </submittedName>
</protein>
<proteinExistence type="predicted"/>
<organism evidence="3 4">
    <name type="scientific">Limnochorda pilosa</name>
    <dbReference type="NCBI Taxonomy" id="1555112"/>
    <lineage>
        <taxon>Bacteria</taxon>
        <taxon>Bacillati</taxon>
        <taxon>Bacillota</taxon>
        <taxon>Limnochordia</taxon>
        <taxon>Limnochordales</taxon>
        <taxon>Limnochordaceae</taxon>
        <taxon>Limnochorda</taxon>
    </lineage>
</organism>
<feature type="coiled-coil region" evidence="1">
    <location>
        <begin position="35"/>
        <end position="62"/>
    </location>
</feature>
<keyword evidence="2" id="KW-0472">Membrane</keyword>
<evidence type="ECO:0000313" key="4">
    <source>
        <dbReference type="Proteomes" id="UP000065807"/>
    </source>
</evidence>
<dbReference type="Proteomes" id="UP000065807">
    <property type="component" value="Chromosome"/>
</dbReference>
<feature type="transmembrane region" description="Helical" evidence="2">
    <location>
        <begin position="20"/>
        <end position="39"/>
    </location>
</feature>